<organism evidence="1 2">
    <name type="scientific">Pluteus cervinus</name>
    <dbReference type="NCBI Taxonomy" id="181527"/>
    <lineage>
        <taxon>Eukaryota</taxon>
        <taxon>Fungi</taxon>
        <taxon>Dikarya</taxon>
        <taxon>Basidiomycota</taxon>
        <taxon>Agaricomycotina</taxon>
        <taxon>Agaricomycetes</taxon>
        <taxon>Agaricomycetidae</taxon>
        <taxon>Agaricales</taxon>
        <taxon>Pluteineae</taxon>
        <taxon>Pluteaceae</taxon>
        <taxon>Pluteus</taxon>
    </lineage>
</organism>
<dbReference type="EMBL" id="ML208469">
    <property type="protein sequence ID" value="TFK64588.1"/>
    <property type="molecule type" value="Genomic_DNA"/>
</dbReference>
<reference evidence="1 2" key="1">
    <citation type="journal article" date="2019" name="Nat. Ecol. Evol.">
        <title>Megaphylogeny resolves global patterns of mushroom evolution.</title>
        <authorList>
            <person name="Varga T."/>
            <person name="Krizsan K."/>
            <person name="Foldi C."/>
            <person name="Dima B."/>
            <person name="Sanchez-Garcia M."/>
            <person name="Sanchez-Ramirez S."/>
            <person name="Szollosi G.J."/>
            <person name="Szarkandi J.G."/>
            <person name="Papp V."/>
            <person name="Albert L."/>
            <person name="Andreopoulos W."/>
            <person name="Angelini C."/>
            <person name="Antonin V."/>
            <person name="Barry K.W."/>
            <person name="Bougher N.L."/>
            <person name="Buchanan P."/>
            <person name="Buyck B."/>
            <person name="Bense V."/>
            <person name="Catcheside P."/>
            <person name="Chovatia M."/>
            <person name="Cooper J."/>
            <person name="Damon W."/>
            <person name="Desjardin D."/>
            <person name="Finy P."/>
            <person name="Geml J."/>
            <person name="Haridas S."/>
            <person name="Hughes K."/>
            <person name="Justo A."/>
            <person name="Karasinski D."/>
            <person name="Kautmanova I."/>
            <person name="Kiss B."/>
            <person name="Kocsube S."/>
            <person name="Kotiranta H."/>
            <person name="LaButti K.M."/>
            <person name="Lechner B.E."/>
            <person name="Liimatainen K."/>
            <person name="Lipzen A."/>
            <person name="Lukacs Z."/>
            <person name="Mihaltcheva S."/>
            <person name="Morgado L.N."/>
            <person name="Niskanen T."/>
            <person name="Noordeloos M.E."/>
            <person name="Ohm R.A."/>
            <person name="Ortiz-Santana B."/>
            <person name="Ovrebo C."/>
            <person name="Racz N."/>
            <person name="Riley R."/>
            <person name="Savchenko A."/>
            <person name="Shiryaev A."/>
            <person name="Soop K."/>
            <person name="Spirin V."/>
            <person name="Szebenyi C."/>
            <person name="Tomsovsky M."/>
            <person name="Tulloss R.E."/>
            <person name="Uehling J."/>
            <person name="Grigoriev I.V."/>
            <person name="Vagvolgyi C."/>
            <person name="Papp T."/>
            <person name="Martin F.M."/>
            <person name="Miettinen O."/>
            <person name="Hibbett D.S."/>
            <person name="Nagy L.G."/>
        </authorList>
    </citation>
    <scope>NUCLEOTIDE SEQUENCE [LARGE SCALE GENOMIC DNA]</scope>
    <source>
        <strain evidence="1 2">NL-1719</strain>
    </source>
</reference>
<keyword evidence="2" id="KW-1185">Reference proteome</keyword>
<accession>A0ACD3AG01</accession>
<evidence type="ECO:0000313" key="2">
    <source>
        <dbReference type="Proteomes" id="UP000308600"/>
    </source>
</evidence>
<dbReference type="Proteomes" id="UP000308600">
    <property type="component" value="Unassembled WGS sequence"/>
</dbReference>
<protein>
    <submittedName>
        <fullName evidence="1">Uncharacterized protein</fullName>
    </submittedName>
</protein>
<sequence length="62" mass="7201">MSIPLQFHNPYFHESTRIEADIQSLEKRLQDLRATRNSFLPTSTLPPDILCCIFQIAKIEGR</sequence>
<proteinExistence type="predicted"/>
<name>A0ACD3AG01_9AGAR</name>
<evidence type="ECO:0000313" key="1">
    <source>
        <dbReference type="EMBL" id="TFK64588.1"/>
    </source>
</evidence>
<gene>
    <name evidence="1" type="ORF">BDN72DRAFT_846467</name>
</gene>